<evidence type="ECO:0000313" key="2">
    <source>
        <dbReference type="Proteomes" id="UP000292346"/>
    </source>
</evidence>
<comment type="caution">
    <text evidence="1">The sequence shown here is derived from an EMBL/GenBank/DDBJ whole genome shotgun (WGS) entry which is preliminary data.</text>
</comment>
<dbReference type="Proteomes" id="UP000292346">
    <property type="component" value="Unassembled WGS sequence"/>
</dbReference>
<keyword evidence="2" id="KW-1185">Reference proteome</keyword>
<organism evidence="1 2">
    <name type="scientific">Kribbella soli</name>
    <dbReference type="NCBI Taxonomy" id="1124743"/>
    <lineage>
        <taxon>Bacteria</taxon>
        <taxon>Bacillati</taxon>
        <taxon>Actinomycetota</taxon>
        <taxon>Actinomycetes</taxon>
        <taxon>Propionibacteriales</taxon>
        <taxon>Kribbellaceae</taxon>
        <taxon>Kribbella</taxon>
    </lineage>
</organism>
<dbReference type="AlphaFoldDB" id="A0A4R0HN03"/>
<dbReference type="EMBL" id="SJJZ01000001">
    <property type="protein sequence ID" value="TCC11330.1"/>
    <property type="molecule type" value="Genomic_DNA"/>
</dbReference>
<protein>
    <submittedName>
        <fullName evidence="1">Uncharacterized protein</fullName>
    </submittedName>
</protein>
<reference evidence="1 2" key="1">
    <citation type="submission" date="2019-02" db="EMBL/GenBank/DDBJ databases">
        <title>Kribbella capetownensis sp. nov. and Kribbella speibonae sp. nov., isolated from soil.</title>
        <authorList>
            <person name="Curtis S.M."/>
            <person name="Norton I."/>
            <person name="Everest G.J."/>
            <person name="Meyers P.R."/>
        </authorList>
    </citation>
    <scope>NUCLEOTIDE SEQUENCE [LARGE SCALE GENOMIC DNA]</scope>
    <source>
        <strain evidence="1 2">KCTC 29219</strain>
    </source>
</reference>
<name>A0A4R0HN03_9ACTN</name>
<sequence length="210" mass="22503">MKKTLTARVLAGAAIIGAAALVLGIAPSDAAVPARTAAVTAHAKPALKPASLHFSYKCWGRGSHCNVAVYAPTGWKFTQLSREQAKFTDSSNTWMLRVNGGLGGKVSTSRAADQRVHALHGVAGFKLKYRGNGSTPSKVGWDAPRVAYTQITYTYRDGARGQRWVATRFVDTYENGRRAYIEITVAGRPQDQAGLTKVLTEATQRVALVG</sequence>
<gene>
    <name evidence="1" type="ORF">E0H45_08640</name>
</gene>
<evidence type="ECO:0000313" key="1">
    <source>
        <dbReference type="EMBL" id="TCC11330.1"/>
    </source>
</evidence>
<proteinExistence type="predicted"/>
<accession>A0A4R0HN03</accession>
<dbReference type="RefSeq" id="WP_165546387.1">
    <property type="nucleotide sequence ID" value="NZ_SJJZ01000001.1"/>
</dbReference>